<reference evidence="2" key="2">
    <citation type="submission" date="2018-10" db="EMBL/GenBank/DDBJ databases">
        <title>Effector identification in a new, highly contiguous assembly of the strawberry crown rot pathogen Phytophthora cactorum.</title>
        <authorList>
            <person name="Armitage A.D."/>
            <person name="Nellist C.F."/>
            <person name="Bates H."/>
            <person name="Vickerstaff R.J."/>
            <person name="Harrison R.J."/>
        </authorList>
    </citation>
    <scope>NUCLEOTIDE SEQUENCE</scope>
    <source>
        <strain evidence="2">4040</strain>
        <strain evidence="3">P415</strain>
        <strain evidence="4">P421</strain>
    </source>
</reference>
<dbReference type="EMBL" id="RCML01000438">
    <property type="protein sequence ID" value="KAG2977051.1"/>
    <property type="molecule type" value="Genomic_DNA"/>
</dbReference>
<sequence>MLQQLSRAVLQTPRKAIQLSYWRFAVWWIIILSVHVVTCVFNALYAYGYWNLKGTYLNICLEFYHIGMPEPYHHTIAVIHGIVSAVHGTCILLMLGGSLRQNSLAFTPWSSSTVGDQLKTSRTTSSAVLQNVSRAYGNATYLCGLCGVNGKYFDAALICREIVETALQTAQAYRMSVLLPRTLLNRAYVILLAANCWTSIVADSVFFGRDEARRRFTCIVLDGMLDLMACMGVQLLVMANYVGDYNPSLYGFDETIWYDDEWVARALNEFRMVVVVSWSDLVSRTIFSLGLVITTTSMKRLLWRLPRTRSRVIQSPAPIVFAVGATKKVLNSDKTGPTPVEEMSQPQKTKTSYFETLATNFKWLFSRRERIMLRAAHISFGVWGVVILGLHIHASMQPTLPQCFMQVRPWTVSRASCYLVGLDCHKLGISGEKNDVEMMWSEFDASTVVQLLIRHCPGLEMPEILTKFSGLHGIKVYNTTIMQWGESAALTNSNHPIMASLYLARVNLTDGLLPIGLQSPDFPSSMNDIEICVTNLRLLPDDIATKWPQGGLIYVEYGQLTTVPLVLLRLKPVYLALTGNPITELPPELLEVPNLLYLGVSDLDLQELPRNVTQLSATLSRICIVNTNISFFWSWQDEFVERTGGKRSPIRAAGSPYCNDLENLKAGTADTFHLPLSPEFSQILMNSSQENRQVISKTVDCTLYNESLYYPLTYDDSINAISSLPPVKRR</sequence>
<dbReference type="InterPro" id="IPR032675">
    <property type="entry name" value="LRR_dom_sf"/>
</dbReference>
<dbReference type="Proteomes" id="UP000251314">
    <property type="component" value="Unassembled WGS sequence"/>
</dbReference>
<dbReference type="EMBL" id="RCMV01000314">
    <property type="protein sequence ID" value="KAG3219380.1"/>
    <property type="molecule type" value="Genomic_DNA"/>
</dbReference>
<dbReference type="STRING" id="29920.A0A329SPU1"/>
<dbReference type="EMBL" id="MJFZ01000078">
    <property type="protein sequence ID" value="RAW38917.1"/>
    <property type="molecule type" value="Genomic_DNA"/>
</dbReference>
<feature type="transmembrane region" description="Helical" evidence="1">
    <location>
        <begin position="371"/>
        <end position="392"/>
    </location>
</feature>
<evidence type="ECO:0000256" key="1">
    <source>
        <dbReference type="SAM" id="Phobius"/>
    </source>
</evidence>
<dbReference type="Gene3D" id="3.80.10.10">
    <property type="entry name" value="Ribonuclease Inhibitor"/>
    <property type="match status" value="1"/>
</dbReference>
<keyword evidence="1" id="KW-1133">Transmembrane helix</keyword>
<feature type="transmembrane region" description="Helical" evidence="1">
    <location>
        <begin position="21"/>
        <end position="47"/>
    </location>
</feature>
<accession>A0A329SPU1</accession>
<evidence type="ECO:0000313" key="4">
    <source>
        <dbReference type="EMBL" id="KAG3219380.1"/>
    </source>
</evidence>
<dbReference type="Proteomes" id="UP000760860">
    <property type="component" value="Unassembled WGS sequence"/>
</dbReference>
<feature type="transmembrane region" description="Helical" evidence="1">
    <location>
        <begin position="219"/>
        <end position="242"/>
    </location>
</feature>
<dbReference type="Proteomes" id="UP000736787">
    <property type="component" value="Unassembled WGS sequence"/>
</dbReference>
<dbReference type="AlphaFoldDB" id="A0A329SPU1"/>
<gene>
    <name evidence="5" type="ORF">PC110_g4839</name>
    <name evidence="2" type="ORF">PC117_g13772</name>
    <name evidence="3" type="ORF">PC118_g13098</name>
    <name evidence="4" type="ORF">PC129_g9851</name>
</gene>
<dbReference type="VEuPathDB" id="FungiDB:PC110_g4839"/>
<keyword evidence="6" id="KW-1185">Reference proteome</keyword>
<keyword evidence="1" id="KW-0812">Transmembrane</keyword>
<proteinExistence type="predicted"/>
<feature type="transmembrane region" description="Helical" evidence="1">
    <location>
        <begin position="281"/>
        <end position="302"/>
    </location>
</feature>
<dbReference type="OrthoDB" id="107262at2759"/>
<name>A0A329SPU1_9STRA</name>
<evidence type="ECO:0000313" key="2">
    <source>
        <dbReference type="EMBL" id="KAG2930191.1"/>
    </source>
</evidence>
<protein>
    <submittedName>
        <fullName evidence="5">Uncharacterized protein</fullName>
    </submittedName>
</protein>
<evidence type="ECO:0000313" key="6">
    <source>
        <dbReference type="Proteomes" id="UP000251314"/>
    </source>
</evidence>
<comment type="caution">
    <text evidence="5">The sequence shown here is derived from an EMBL/GenBank/DDBJ whole genome shotgun (WGS) entry which is preliminary data.</text>
</comment>
<dbReference type="EMBL" id="RCMK01000412">
    <property type="protein sequence ID" value="KAG2930191.1"/>
    <property type="molecule type" value="Genomic_DNA"/>
</dbReference>
<organism evidence="5 6">
    <name type="scientific">Phytophthora cactorum</name>
    <dbReference type="NCBI Taxonomy" id="29920"/>
    <lineage>
        <taxon>Eukaryota</taxon>
        <taxon>Sar</taxon>
        <taxon>Stramenopiles</taxon>
        <taxon>Oomycota</taxon>
        <taxon>Peronosporomycetes</taxon>
        <taxon>Peronosporales</taxon>
        <taxon>Peronosporaceae</taxon>
        <taxon>Phytophthora</taxon>
    </lineage>
</organism>
<dbReference type="SUPFAM" id="SSF52058">
    <property type="entry name" value="L domain-like"/>
    <property type="match status" value="1"/>
</dbReference>
<dbReference type="Proteomes" id="UP000697107">
    <property type="component" value="Unassembled WGS sequence"/>
</dbReference>
<evidence type="ECO:0000313" key="5">
    <source>
        <dbReference type="EMBL" id="RAW38917.1"/>
    </source>
</evidence>
<reference evidence="5 6" key="1">
    <citation type="submission" date="2018-01" db="EMBL/GenBank/DDBJ databases">
        <title>Draft genome of the strawberry crown rot pathogen Phytophthora cactorum.</title>
        <authorList>
            <person name="Armitage A.D."/>
            <person name="Lysoe E."/>
            <person name="Nellist C.F."/>
            <person name="Harrison R.J."/>
            <person name="Brurberg M.B."/>
        </authorList>
    </citation>
    <scope>NUCLEOTIDE SEQUENCE [LARGE SCALE GENOMIC DNA]</scope>
    <source>
        <strain evidence="5 6">10300</strain>
    </source>
</reference>
<keyword evidence="1" id="KW-0472">Membrane</keyword>
<evidence type="ECO:0000313" key="3">
    <source>
        <dbReference type="EMBL" id="KAG2977051.1"/>
    </source>
</evidence>